<protein>
    <submittedName>
        <fullName evidence="2">Uncharacterized protein</fullName>
    </submittedName>
</protein>
<dbReference type="Gramene" id="TraesROB_scaffold_068019_01G000200.1">
    <property type="protein sequence ID" value="TraesROB_scaffold_068019_01G000200.1"/>
    <property type="gene ID" value="TraesROB_scaffold_068019_01G000200"/>
</dbReference>
<evidence type="ECO:0000313" key="2">
    <source>
        <dbReference type="EnsemblPlants" id="TraesCS7A02G143000.1"/>
    </source>
</evidence>
<feature type="compositionally biased region" description="Acidic residues" evidence="1">
    <location>
        <begin position="79"/>
        <end position="128"/>
    </location>
</feature>
<dbReference type="Gramene" id="TraesJUL7A03G03884030.1">
    <property type="protein sequence ID" value="TraesJUL7A03G03884030.1"/>
    <property type="gene ID" value="TraesJUL7A03G03884030"/>
</dbReference>
<dbReference type="Gramene" id="TraesRN7A0100306200.1">
    <property type="protein sequence ID" value="TraesRN7A0100306200.1"/>
    <property type="gene ID" value="TraesRN7A0100306200"/>
</dbReference>
<dbReference type="Gramene" id="TraesCAD_scaffold_010968_01G000800.1">
    <property type="protein sequence ID" value="TraesCAD_scaffold_010968_01G000800.1"/>
    <property type="gene ID" value="TraesCAD_scaffold_010968_01G000800"/>
</dbReference>
<dbReference type="Gramene" id="TraesWEE_scaffold_103011_01G000200.1">
    <property type="protein sequence ID" value="TraesWEE_scaffold_103011_01G000200.1"/>
    <property type="gene ID" value="TraesWEE_scaffold_103011_01G000200"/>
</dbReference>
<reference evidence="2" key="2">
    <citation type="submission" date="2018-10" db="UniProtKB">
        <authorList>
            <consortium name="EnsemblPlants"/>
        </authorList>
    </citation>
    <scope>IDENTIFICATION</scope>
</reference>
<name>A0A3B6REF3_WHEAT</name>
<dbReference type="EnsemblPlants" id="TraesCS7A02G143000.1">
    <property type="protein sequence ID" value="TraesCS7A02G143000.1"/>
    <property type="gene ID" value="TraesCS7A02G143000"/>
</dbReference>
<evidence type="ECO:0000313" key="3">
    <source>
        <dbReference type="Proteomes" id="UP000019116"/>
    </source>
</evidence>
<evidence type="ECO:0000256" key="1">
    <source>
        <dbReference type="SAM" id="MobiDB-lite"/>
    </source>
</evidence>
<dbReference type="Gramene" id="TraesCLE_scaffold_059564_01G000100.1">
    <property type="protein sequence ID" value="TraesCLE_scaffold_059564_01G000100.1"/>
    <property type="gene ID" value="TraesCLE_scaffold_059564_01G000100"/>
</dbReference>
<organism evidence="2">
    <name type="scientific">Triticum aestivum</name>
    <name type="common">Wheat</name>
    <dbReference type="NCBI Taxonomy" id="4565"/>
    <lineage>
        <taxon>Eukaryota</taxon>
        <taxon>Viridiplantae</taxon>
        <taxon>Streptophyta</taxon>
        <taxon>Embryophyta</taxon>
        <taxon>Tracheophyta</taxon>
        <taxon>Spermatophyta</taxon>
        <taxon>Magnoliopsida</taxon>
        <taxon>Liliopsida</taxon>
        <taxon>Poales</taxon>
        <taxon>Poaceae</taxon>
        <taxon>BOP clade</taxon>
        <taxon>Pooideae</taxon>
        <taxon>Triticodae</taxon>
        <taxon>Triticeae</taxon>
        <taxon>Triticinae</taxon>
        <taxon>Triticum</taxon>
    </lineage>
</organism>
<sequence length="157" mass="18083">MSSTGSHFDGSSGDEEELALRIALEWSRVDMGGSSRWEDNVGRSVPTTKFRPRNPERRDSYVLDCRHGRILLGCRWYDEGEEEADEQLKEEEDDIEEDGEGEEADKEEEEYDTDEEGEEDDEDEDEGKEDDRVSKMVVWDPVSGKPNPVAQPRHFRP</sequence>
<accession>A0A3B6REF3</accession>
<feature type="region of interest" description="Disordered" evidence="1">
    <location>
        <begin position="76"/>
        <end position="157"/>
    </location>
</feature>
<dbReference type="Gramene" id="TraesCS7A03G0336100.1">
    <property type="protein sequence ID" value="TraesCS7A03G0336100.1.CDS"/>
    <property type="gene ID" value="TraesCS7A03G0336100"/>
</dbReference>
<dbReference type="Gramene" id="TraesLAC7A03G03801750.1">
    <property type="protein sequence ID" value="TraesLAC7A03G03801750.1"/>
    <property type="gene ID" value="TraesLAC7A03G03801750"/>
</dbReference>
<feature type="region of interest" description="Disordered" evidence="1">
    <location>
        <begin position="32"/>
        <end position="58"/>
    </location>
</feature>
<dbReference type="Gramene" id="TraesLDM7A03G03855960.1">
    <property type="protein sequence ID" value="TraesLDM7A03G03855960.1"/>
    <property type="gene ID" value="TraesLDM7A03G03855960"/>
</dbReference>
<dbReference type="AlphaFoldDB" id="A0A3B6REF3"/>
<dbReference type="OMA" id="RIALEWS"/>
<dbReference type="Proteomes" id="UP000019116">
    <property type="component" value="Chromosome 7A"/>
</dbReference>
<reference evidence="2" key="1">
    <citation type="submission" date="2018-08" db="EMBL/GenBank/DDBJ databases">
        <authorList>
            <person name="Rossello M."/>
        </authorList>
    </citation>
    <scope>NUCLEOTIDE SEQUENCE [LARGE SCALE GENOMIC DNA]</scope>
    <source>
        <strain evidence="2">cv. Chinese Spring</strain>
    </source>
</reference>
<proteinExistence type="predicted"/>
<keyword evidence="3" id="KW-1185">Reference proteome</keyword>
<dbReference type="Gramene" id="TraesCS7A02G143000.1">
    <property type="protein sequence ID" value="TraesCS7A02G143000.1"/>
    <property type="gene ID" value="TraesCS7A02G143000"/>
</dbReference>